<evidence type="ECO:0000313" key="16">
    <source>
        <dbReference type="Proteomes" id="UP001164286"/>
    </source>
</evidence>
<evidence type="ECO:0000256" key="3">
    <source>
        <dbReference type="ARBA" id="ARBA00022598"/>
    </source>
</evidence>
<dbReference type="Pfam" id="PF00133">
    <property type="entry name" value="tRNA-synt_1"/>
    <property type="match status" value="1"/>
</dbReference>
<dbReference type="PANTHER" id="PTHR42780">
    <property type="entry name" value="SOLEUCYL-TRNA SYNTHETASE"/>
    <property type="match status" value="1"/>
</dbReference>
<evidence type="ECO:0000256" key="11">
    <source>
        <dbReference type="RuleBase" id="RU363035"/>
    </source>
</evidence>
<evidence type="ECO:0000256" key="1">
    <source>
        <dbReference type="ARBA" id="ARBA00005594"/>
    </source>
</evidence>
<evidence type="ECO:0000256" key="2">
    <source>
        <dbReference type="ARBA" id="ARBA00013165"/>
    </source>
</evidence>
<gene>
    <name evidence="15" type="ORF">MKK02DRAFT_39834</name>
</gene>
<comment type="catalytic activity">
    <reaction evidence="9">
        <text>tRNA(Ile) + L-isoleucine + ATP = L-isoleucyl-tRNA(Ile) + AMP + diphosphate</text>
        <dbReference type="Rhea" id="RHEA:11060"/>
        <dbReference type="Rhea" id="RHEA-COMP:9666"/>
        <dbReference type="Rhea" id="RHEA-COMP:9695"/>
        <dbReference type="ChEBI" id="CHEBI:30616"/>
        <dbReference type="ChEBI" id="CHEBI:33019"/>
        <dbReference type="ChEBI" id="CHEBI:58045"/>
        <dbReference type="ChEBI" id="CHEBI:78442"/>
        <dbReference type="ChEBI" id="CHEBI:78528"/>
        <dbReference type="ChEBI" id="CHEBI:456215"/>
        <dbReference type="EC" id="6.1.1.5"/>
    </reaction>
</comment>
<evidence type="ECO:0000256" key="8">
    <source>
        <dbReference type="ARBA" id="ARBA00032665"/>
    </source>
</evidence>
<dbReference type="InterPro" id="IPR002301">
    <property type="entry name" value="Ile-tRNA-ligase"/>
</dbReference>
<dbReference type="InterPro" id="IPR009008">
    <property type="entry name" value="Val/Leu/Ile-tRNA-synth_edit"/>
</dbReference>
<dbReference type="PANTHER" id="PTHR42780:SF1">
    <property type="entry name" value="ISOLEUCINE--TRNA LIGASE, CYTOPLASMIC"/>
    <property type="match status" value="1"/>
</dbReference>
<dbReference type="EC" id="6.1.1.5" evidence="2"/>
<evidence type="ECO:0000256" key="9">
    <source>
        <dbReference type="ARBA" id="ARBA00048359"/>
    </source>
</evidence>
<evidence type="ECO:0000256" key="7">
    <source>
        <dbReference type="ARBA" id="ARBA00023146"/>
    </source>
</evidence>
<evidence type="ECO:0000256" key="12">
    <source>
        <dbReference type="SAM" id="MobiDB-lite"/>
    </source>
</evidence>
<dbReference type="RefSeq" id="XP_052949303.1">
    <property type="nucleotide sequence ID" value="XM_053090800.1"/>
</dbReference>
<feature type="domain" description="Methionyl/Valyl/Leucyl/Isoleucyl-tRNA synthetase anticodon-binding" evidence="14">
    <location>
        <begin position="721"/>
        <end position="876"/>
    </location>
</feature>
<feature type="region of interest" description="Disordered" evidence="12">
    <location>
        <begin position="1069"/>
        <end position="1108"/>
    </location>
</feature>
<feature type="compositionally biased region" description="Basic and acidic residues" evidence="12">
    <location>
        <begin position="1083"/>
        <end position="1108"/>
    </location>
</feature>
<keyword evidence="16" id="KW-1185">Reference proteome</keyword>
<dbReference type="CDD" id="cd07961">
    <property type="entry name" value="Anticodon_Ia_Ile_ABEc"/>
    <property type="match status" value="1"/>
</dbReference>
<comment type="similarity">
    <text evidence="1 11">Belongs to the class-I aminoacyl-tRNA synthetase family.</text>
</comment>
<protein>
    <recommendedName>
        <fullName evidence="10">Isoleucine--tRNA ligase, cytoplasmic</fullName>
        <ecNumber evidence="2">6.1.1.5</ecNumber>
    </recommendedName>
    <alternativeName>
        <fullName evidence="8">Isoleucyl-tRNA synthetase</fullName>
    </alternativeName>
</protein>
<dbReference type="InterPro" id="IPR013155">
    <property type="entry name" value="M/V/L/I-tRNA-synth_anticd-bd"/>
</dbReference>
<dbReference type="GeneID" id="77730005"/>
<dbReference type="FunFam" id="3.40.50.620:FF:000023">
    <property type="entry name" value="Isoleucyl-tRNA synthetase,cytoplasmic"/>
    <property type="match status" value="1"/>
</dbReference>
<evidence type="ECO:0000256" key="6">
    <source>
        <dbReference type="ARBA" id="ARBA00022917"/>
    </source>
</evidence>
<dbReference type="PRINTS" id="PR00984">
    <property type="entry name" value="TRNASYNTHILE"/>
</dbReference>
<dbReference type="SUPFAM" id="SSF50677">
    <property type="entry name" value="ValRS/IleRS/LeuRS editing domain"/>
    <property type="match status" value="1"/>
</dbReference>
<sequence length="1108" mass="125724">MPYKPHDPSSPIQIPTSELNVLEYWNEIDAFKTSQKLSEGKPEFSFFDGPPFATGKPHYGHLLAGTIKDVVTRHAHATGHHVERRFGWDTHGLPVEHEIDKQLGITGKADVLAMGIDKYNAACREIVMRYSGEWQYTVERMGRWIDFDTGYKTLDPSYMESVWWVFGQLWEKGQVYRGLKVMPYSTGCTTPLSNFEAGEDYRDVRDPAVTVSFPLADDPNTSLLAWTTTPYTLPSNLALCVNPDFTYIKVHDVERNTNFILLEKLLGTVYKDYVPAGAAAATGKKADAKKKKDDKEEEPKFKIVGSFQGKDMVGWRYVPMFDYFTEQYEDRAFRVLADGYVTDSSGTGIVHQAPSFGEDDHRICVAHGIVRDDEIPPCPIDESGKFTSEVPEYQGRYVKEADKDIMKHLKEKNRLITQGDITHSYPFCWRSGTPLLYRAIPCWFVRVANMSDKLVALNEKTRWVPAAVGENRFGNWLKNARDWNISRNRYWGTPMPLWASEDMKEVVCVSSVAQLEELSGLTGIKDLHRESIDQITIPSKQGKGDLKRIEEVFDCWFESGSMPYAQSHYPFENEARFKKSFPADFVSEGIDQTRGWFYTLLVLGAHLFDKAPWKNLIVTGLVLAADGKKMSKKLKNYPDPMEIVSKFGADCVRLFLVNSPVVRGDNLRFREEGVREILTSVILKWINSLNFYLGQVELYEQASGKKFVYDPEAAKSQNVMDRWILASCQTLIQHVDQEMSAYRLYTVIPKLLDLIADLTNWYIRFNRTRLKGSGGEEDTLSALNTLYEALFTLCLTMSSFTPYTSEMVYQSLRASSPAPKEGEDVRSVHFLPFPAMRKEYYDPVIERQVKRMRAVIELGRVIRDRKTLRTKMPLKELIIFHHDQEYLDDVRSLDSYITAELNVVSITYTSDESAVGIKYRASADYSVLGRKLRKDIGKVRTGIPALDSSACKAFLADKRVQVNGVELVDGDLFIARYVEQSEEDKKAFESDTDGDVIVLLDIRMYAELEGQSLIRSLTARVNKLRKEAGLKPVDKVDVVYEFDEGEEDALRGAIPGNEEMLEKAIGTVPVPASQSNGGGKLLGTEKRVKEAESGGKEEKYTLSLFGRD</sequence>
<feature type="domain" description="Aminoacyl-tRNA synthetase class Ia" evidence="13">
    <location>
        <begin position="21"/>
        <end position="666"/>
    </location>
</feature>
<dbReference type="InterPro" id="IPR009080">
    <property type="entry name" value="tRNAsynth_Ia_anticodon-bd"/>
</dbReference>
<accession>A0AA38LYU4</accession>
<dbReference type="GO" id="GO:0000049">
    <property type="term" value="F:tRNA binding"/>
    <property type="evidence" value="ECO:0007669"/>
    <property type="project" value="InterPro"/>
</dbReference>
<dbReference type="GO" id="GO:0006428">
    <property type="term" value="P:isoleucyl-tRNA aminoacylation"/>
    <property type="evidence" value="ECO:0007669"/>
    <property type="project" value="InterPro"/>
</dbReference>
<dbReference type="EMBL" id="JAKWFO010000001">
    <property type="protein sequence ID" value="KAI9639526.1"/>
    <property type="molecule type" value="Genomic_DNA"/>
</dbReference>
<dbReference type="PROSITE" id="PS00178">
    <property type="entry name" value="AA_TRNA_LIGASE_I"/>
    <property type="match status" value="1"/>
</dbReference>
<dbReference type="Pfam" id="PF08264">
    <property type="entry name" value="Anticodon_1"/>
    <property type="match status" value="1"/>
</dbReference>
<keyword evidence="6 11" id="KW-0648">Protein biosynthesis</keyword>
<dbReference type="NCBIfam" id="TIGR00392">
    <property type="entry name" value="ileS"/>
    <property type="match status" value="1"/>
</dbReference>
<keyword evidence="5 11" id="KW-0067">ATP-binding</keyword>
<dbReference type="InterPro" id="IPR001412">
    <property type="entry name" value="aa-tRNA-synth_I_CS"/>
</dbReference>
<comment type="caution">
    <text evidence="15">The sequence shown here is derived from an EMBL/GenBank/DDBJ whole genome shotgun (WGS) entry which is preliminary data.</text>
</comment>
<dbReference type="FunFam" id="1.10.730.10:FF:000004">
    <property type="entry name" value="Isoleucyl-tRNA synthetase, cytoplasmic"/>
    <property type="match status" value="1"/>
</dbReference>
<evidence type="ECO:0000259" key="13">
    <source>
        <dbReference type="Pfam" id="PF00133"/>
    </source>
</evidence>
<dbReference type="Gene3D" id="1.10.730.10">
    <property type="entry name" value="Isoleucyl-tRNA Synthetase, Domain 1"/>
    <property type="match status" value="1"/>
</dbReference>
<dbReference type="Pfam" id="PF19302">
    <property type="entry name" value="DUF5915"/>
    <property type="match status" value="1"/>
</dbReference>
<dbReference type="SUPFAM" id="SSF47323">
    <property type="entry name" value="Anticodon-binding domain of a subclass of class I aminoacyl-tRNA synthetases"/>
    <property type="match status" value="1"/>
</dbReference>
<dbReference type="Gene3D" id="3.40.50.620">
    <property type="entry name" value="HUPs"/>
    <property type="match status" value="2"/>
</dbReference>
<evidence type="ECO:0000256" key="5">
    <source>
        <dbReference type="ARBA" id="ARBA00022840"/>
    </source>
</evidence>
<dbReference type="CDD" id="cd00818">
    <property type="entry name" value="IleRS_core"/>
    <property type="match status" value="1"/>
</dbReference>
<dbReference type="HAMAP" id="MF_02003">
    <property type="entry name" value="Ile_tRNA_synth_type2"/>
    <property type="match status" value="1"/>
</dbReference>
<evidence type="ECO:0000259" key="14">
    <source>
        <dbReference type="Pfam" id="PF08264"/>
    </source>
</evidence>
<keyword evidence="7 11" id="KW-0030">Aminoacyl-tRNA synthetase</keyword>
<keyword evidence="3 11" id="KW-0436">Ligase</keyword>
<evidence type="ECO:0000313" key="15">
    <source>
        <dbReference type="EMBL" id="KAI9639526.1"/>
    </source>
</evidence>
<dbReference type="InterPro" id="IPR002300">
    <property type="entry name" value="aa-tRNA-synth_Ia"/>
</dbReference>
<organism evidence="15 16">
    <name type="scientific">Dioszegia hungarica</name>
    <dbReference type="NCBI Taxonomy" id="4972"/>
    <lineage>
        <taxon>Eukaryota</taxon>
        <taxon>Fungi</taxon>
        <taxon>Dikarya</taxon>
        <taxon>Basidiomycota</taxon>
        <taxon>Agaricomycotina</taxon>
        <taxon>Tremellomycetes</taxon>
        <taxon>Tremellales</taxon>
        <taxon>Bulleribasidiaceae</taxon>
        <taxon>Dioszegia</taxon>
    </lineage>
</organism>
<evidence type="ECO:0000256" key="10">
    <source>
        <dbReference type="ARBA" id="ARBA00069879"/>
    </source>
</evidence>
<dbReference type="InterPro" id="IPR023586">
    <property type="entry name" value="Ile-tRNA-ligase_type2"/>
</dbReference>
<dbReference type="InterPro" id="IPR014729">
    <property type="entry name" value="Rossmann-like_a/b/a_fold"/>
</dbReference>
<name>A0AA38LYU4_9TREE</name>
<reference evidence="15" key="1">
    <citation type="journal article" date="2022" name="G3 (Bethesda)">
        <title>High quality genome of the basidiomycete yeast Dioszegia hungarica PDD-24b-2 isolated from cloud water.</title>
        <authorList>
            <person name="Jarrige D."/>
            <person name="Haridas S."/>
            <person name="Bleykasten-Grosshans C."/>
            <person name="Joly M."/>
            <person name="Nadalig T."/>
            <person name="Sancelme M."/>
            <person name="Vuilleumier S."/>
            <person name="Grigoriev I.V."/>
            <person name="Amato P."/>
            <person name="Bringel F."/>
        </authorList>
    </citation>
    <scope>NUCLEOTIDE SEQUENCE</scope>
    <source>
        <strain evidence="15">PDD-24b-2</strain>
    </source>
</reference>
<dbReference type="Proteomes" id="UP001164286">
    <property type="component" value="Unassembled WGS sequence"/>
</dbReference>
<dbReference type="AlphaFoldDB" id="A0AA38LYU4"/>
<dbReference type="GO" id="GO:0002161">
    <property type="term" value="F:aminoacyl-tRNA deacylase activity"/>
    <property type="evidence" value="ECO:0007669"/>
    <property type="project" value="InterPro"/>
</dbReference>
<evidence type="ECO:0000256" key="4">
    <source>
        <dbReference type="ARBA" id="ARBA00022741"/>
    </source>
</evidence>
<keyword evidence="4 11" id="KW-0547">Nucleotide-binding</keyword>
<dbReference type="GO" id="GO:0005524">
    <property type="term" value="F:ATP binding"/>
    <property type="evidence" value="ECO:0007669"/>
    <property type="project" value="UniProtKB-KW"/>
</dbReference>
<dbReference type="InterPro" id="IPR033709">
    <property type="entry name" value="Anticodon_Ile_ABEc"/>
</dbReference>
<dbReference type="SUPFAM" id="SSF52374">
    <property type="entry name" value="Nucleotidylyl transferase"/>
    <property type="match status" value="1"/>
</dbReference>
<dbReference type="FunFam" id="3.40.50.620:FF:000176">
    <property type="entry name" value="Isoleucine-tRNA ligase, putative"/>
    <property type="match status" value="1"/>
</dbReference>
<proteinExistence type="inferred from homology"/>
<dbReference type="GO" id="GO:0004822">
    <property type="term" value="F:isoleucine-tRNA ligase activity"/>
    <property type="evidence" value="ECO:0007669"/>
    <property type="project" value="UniProtKB-EC"/>
</dbReference>